<dbReference type="AlphaFoldDB" id="A0A0M3I5P0"/>
<name>A0A0M3I5P0_ASCLU</name>
<evidence type="ECO:0000313" key="2">
    <source>
        <dbReference type="WBParaSite" id="ALUE_0001228301-mRNA-1"/>
    </source>
</evidence>
<protein>
    <submittedName>
        <fullName evidence="2">Secreted protein</fullName>
    </submittedName>
</protein>
<proteinExistence type="predicted"/>
<sequence length="202" mass="23118">MRVFQLSTLLLNILALNLTYKHFTLKLNSILLYVVEILPGQFFTANVSNFSSIFIQRYVLRIVSVAEMYYKFISEVVVPIDESPITKGSCNLGGNHETFDFSKSMLARIDSQLASKLEETDGGIDIRAARWKRPNIDWSESPLRRVAQKVKSTKVPLKNNCPSGMIFHSLRHSFIYLISYNCDISRFVLTFVLISCIKFDGY</sequence>
<keyword evidence="1" id="KW-1185">Reference proteome</keyword>
<evidence type="ECO:0000313" key="1">
    <source>
        <dbReference type="Proteomes" id="UP000036681"/>
    </source>
</evidence>
<dbReference type="Proteomes" id="UP000036681">
    <property type="component" value="Unplaced"/>
</dbReference>
<organism evidence="1 2">
    <name type="scientific">Ascaris lumbricoides</name>
    <name type="common">Giant roundworm</name>
    <dbReference type="NCBI Taxonomy" id="6252"/>
    <lineage>
        <taxon>Eukaryota</taxon>
        <taxon>Metazoa</taxon>
        <taxon>Ecdysozoa</taxon>
        <taxon>Nematoda</taxon>
        <taxon>Chromadorea</taxon>
        <taxon>Rhabditida</taxon>
        <taxon>Spirurina</taxon>
        <taxon>Ascaridomorpha</taxon>
        <taxon>Ascaridoidea</taxon>
        <taxon>Ascarididae</taxon>
        <taxon>Ascaris</taxon>
    </lineage>
</organism>
<reference evidence="2" key="1">
    <citation type="submission" date="2017-02" db="UniProtKB">
        <authorList>
            <consortium name="WormBaseParasite"/>
        </authorList>
    </citation>
    <scope>IDENTIFICATION</scope>
</reference>
<dbReference type="WBParaSite" id="ALUE_0001228301-mRNA-1">
    <property type="protein sequence ID" value="ALUE_0001228301-mRNA-1"/>
    <property type="gene ID" value="ALUE_0001228301"/>
</dbReference>
<accession>A0A0M3I5P0</accession>